<dbReference type="PROSITE" id="PS50048">
    <property type="entry name" value="ZN2_CY6_FUNGAL_2"/>
    <property type="match status" value="1"/>
</dbReference>
<feature type="compositionally biased region" description="Polar residues" evidence="8">
    <location>
        <begin position="154"/>
        <end position="170"/>
    </location>
</feature>
<feature type="compositionally biased region" description="Polar residues" evidence="8">
    <location>
        <begin position="200"/>
        <end position="217"/>
    </location>
</feature>
<keyword evidence="11" id="KW-1185">Reference proteome</keyword>
<protein>
    <recommendedName>
        <fullName evidence="9">Zn(2)-C6 fungal-type domain-containing protein</fullName>
    </recommendedName>
</protein>
<feature type="compositionally biased region" description="Low complexity" evidence="8">
    <location>
        <begin position="749"/>
        <end position="762"/>
    </location>
</feature>
<evidence type="ECO:0000256" key="5">
    <source>
        <dbReference type="ARBA" id="ARBA00023125"/>
    </source>
</evidence>
<feature type="compositionally biased region" description="Low complexity" evidence="8">
    <location>
        <begin position="865"/>
        <end position="880"/>
    </location>
</feature>
<dbReference type="GO" id="GO:0006351">
    <property type="term" value="P:DNA-templated transcription"/>
    <property type="evidence" value="ECO:0007669"/>
    <property type="project" value="InterPro"/>
</dbReference>
<dbReference type="InterPro" id="IPR007219">
    <property type="entry name" value="XnlR_reg_dom"/>
</dbReference>
<evidence type="ECO:0000256" key="4">
    <source>
        <dbReference type="ARBA" id="ARBA00023015"/>
    </source>
</evidence>
<proteinExistence type="predicted"/>
<gene>
    <name evidence="10" type="ORF">TWF694_009503</name>
</gene>
<dbReference type="Pfam" id="PF00172">
    <property type="entry name" value="Zn_clus"/>
    <property type="match status" value="1"/>
</dbReference>
<dbReference type="SUPFAM" id="SSF57701">
    <property type="entry name" value="Zn2/Cys6 DNA-binding domain"/>
    <property type="match status" value="1"/>
</dbReference>
<dbReference type="Pfam" id="PF04082">
    <property type="entry name" value="Fungal_trans"/>
    <property type="match status" value="1"/>
</dbReference>
<dbReference type="PANTHER" id="PTHR47782:SF12">
    <property type="entry name" value="ZN(II)2CYS6 TRANSCRIPTION FACTOR (EUROFUNG)"/>
    <property type="match status" value="1"/>
</dbReference>
<accession>A0AAV9XHF6</accession>
<reference evidence="10 11" key="1">
    <citation type="submission" date="2019-10" db="EMBL/GenBank/DDBJ databases">
        <authorList>
            <person name="Palmer J.M."/>
        </authorList>
    </citation>
    <scope>NUCLEOTIDE SEQUENCE [LARGE SCALE GENOMIC DNA]</scope>
    <source>
        <strain evidence="10 11">TWF694</strain>
    </source>
</reference>
<feature type="domain" description="Zn(2)-C6 fungal-type" evidence="9">
    <location>
        <begin position="75"/>
        <end position="105"/>
    </location>
</feature>
<dbReference type="SMART" id="SM00906">
    <property type="entry name" value="Fungal_trans"/>
    <property type="match status" value="1"/>
</dbReference>
<comment type="caution">
    <text evidence="10">The sequence shown here is derived from an EMBL/GenBank/DDBJ whole genome shotgun (WGS) entry which is preliminary data.</text>
</comment>
<keyword evidence="7" id="KW-0539">Nucleus</keyword>
<evidence type="ECO:0000256" key="6">
    <source>
        <dbReference type="ARBA" id="ARBA00023163"/>
    </source>
</evidence>
<dbReference type="GO" id="GO:0008270">
    <property type="term" value="F:zinc ion binding"/>
    <property type="evidence" value="ECO:0007669"/>
    <property type="project" value="InterPro"/>
</dbReference>
<dbReference type="GO" id="GO:0005634">
    <property type="term" value="C:nucleus"/>
    <property type="evidence" value="ECO:0007669"/>
    <property type="project" value="UniProtKB-SubCell"/>
</dbReference>
<dbReference type="AlphaFoldDB" id="A0AAV9XHF6"/>
<feature type="region of interest" description="Disordered" evidence="8">
    <location>
        <begin position="742"/>
        <end position="792"/>
    </location>
</feature>
<dbReference type="GO" id="GO:0000981">
    <property type="term" value="F:DNA-binding transcription factor activity, RNA polymerase II-specific"/>
    <property type="evidence" value="ECO:0007669"/>
    <property type="project" value="InterPro"/>
</dbReference>
<evidence type="ECO:0000256" key="7">
    <source>
        <dbReference type="ARBA" id="ARBA00023242"/>
    </source>
</evidence>
<keyword evidence="5" id="KW-0238">DNA-binding</keyword>
<feature type="compositionally biased region" description="Low complexity" evidence="8">
    <location>
        <begin position="890"/>
        <end position="904"/>
    </location>
</feature>
<evidence type="ECO:0000256" key="2">
    <source>
        <dbReference type="ARBA" id="ARBA00022723"/>
    </source>
</evidence>
<name>A0AAV9XHF6_9PEZI</name>
<dbReference type="PANTHER" id="PTHR47782">
    <property type="entry name" value="ZN(II)2CYS6 TRANSCRIPTION FACTOR (EUROFUNG)-RELATED"/>
    <property type="match status" value="1"/>
</dbReference>
<feature type="region of interest" description="Disordered" evidence="8">
    <location>
        <begin position="144"/>
        <end position="171"/>
    </location>
</feature>
<keyword evidence="3" id="KW-0862">Zinc</keyword>
<dbReference type="SMART" id="SM00066">
    <property type="entry name" value="GAL4"/>
    <property type="match status" value="1"/>
</dbReference>
<evidence type="ECO:0000256" key="1">
    <source>
        <dbReference type="ARBA" id="ARBA00004123"/>
    </source>
</evidence>
<keyword evidence="4" id="KW-0805">Transcription regulation</keyword>
<dbReference type="PROSITE" id="PS00463">
    <property type="entry name" value="ZN2_CY6_FUNGAL_1"/>
    <property type="match status" value="1"/>
</dbReference>
<dbReference type="GO" id="GO:0045944">
    <property type="term" value="P:positive regulation of transcription by RNA polymerase II"/>
    <property type="evidence" value="ECO:0007669"/>
    <property type="project" value="TreeGrafter"/>
</dbReference>
<feature type="region of interest" description="Disordered" evidence="8">
    <location>
        <begin position="194"/>
        <end position="227"/>
    </location>
</feature>
<dbReference type="InterPro" id="IPR001138">
    <property type="entry name" value="Zn2Cys6_DnaBD"/>
</dbReference>
<dbReference type="InterPro" id="IPR036864">
    <property type="entry name" value="Zn2-C6_fun-type_DNA-bd_sf"/>
</dbReference>
<evidence type="ECO:0000313" key="11">
    <source>
        <dbReference type="Proteomes" id="UP001365542"/>
    </source>
</evidence>
<feature type="region of interest" description="Disordered" evidence="8">
    <location>
        <begin position="865"/>
        <end position="904"/>
    </location>
</feature>
<organism evidence="10 11">
    <name type="scientific">Orbilia ellipsospora</name>
    <dbReference type="NCBI Taxonomy" id="2528407"/>
    <lineage>
        <taxon>Eukaryota</taxon>
        <taxon>Fungi</taxon>
        <taxon>Dikarya</taxon>
        <taxon>Ascomycota</taxon>
        <taxon>Pezizomycotina</taxon>
        <taxon>Orbiliomycetes</taxon>
        <taxon>Orbiliales</taxon>
        <taxon>Orbiliaceae</taxon>
        <taxon>Orbilia</taxon>
    </lineage>
</organism>
<evidence type="ECO:0000313" key="10">
    <source>
        <dbReference type="EMBL" id="KAK6539268.1"/>
    </source>
</evidence>
<keyword evidence="2" id="KW-0479">Metal-binding</keyword>
<dbReference type="InterPro" id="IPR052202">
    <property type="entry name" value="Yeast_MetPath_Reg"/>
</dbReference>
<dbReference type="Gene3D" id="4.10.240.10">
    <property type="entry name" value="Zn(2)-C6 fungal-type DNA-binding domain"/>
    <property type="match status" value="1"/>
</dbReference>
<sequence length="979" mass="108309">MSLKRSASVAAGGGAAGDGAVQSLIDEHGGSSSQQTILTAQANAAAAAAGKQPGSEDFGRTVRKRLQNTTRTGQACDRCKIRKIRCDGLSGGCSPCRQNNTECRTTDRISHRAVPRGYIEQLERKCADYEAKIKDMEALLHAGGLASPGKQSHDGNSSASGSTLGWSGQVDNKDQWQPVEQAPVKLEQHTLPYSMDYNPHQESSPTNNHPNERSPSLNEPDPYGRPSFLVRKSGAQHVNMYSGNSYMASTRASALSVLGISIDLADIQGVPEPARVLNYVPVDAKFDYSDANPLDDSLRSFLMSVSRYAPPSILQLGLPSKEEALMLVEWNFAVTQPYLPILHRPTYMAEFHRMYDIPDYKTSPGHLVITHMILAMSMFFIAKRQMKVDGPQQPDLTRAFRHYHFSLSFLNLLLAGGTLEDCQGMIFLLAFTRGFSRPGPAYLLSKITTATIFELRLHRSLKKEHERTGTPLNVLEDEMRKRVFWTGVSVDVGISAKLNRPIGVITSDYDVEYPERIEDEFITESGFTQDPPPPDVPCSFDVAFGLIKCAEFTIEIHTKLYGAVKPSKAEYQPIVESIEAKMTSWKDNLPAHLKYDPSSQDLNIRMQAGNLMLWYNELRILLRHPSLNLSVSPSFSSDNLTICVESSRTILEMTDVLRRENNLDPAWYATSVPLLACMTILFAIWEKRETVTQTEIARVKADMTLSVSVMKDYGKIFGGNNKLGDIVLSLTEATMKMLRERHGSRLAASNPGSSSTSINSSVAKRRASVSAQTFAPPGSHELQQQQQQQSAINQMSQLNKHYTYAQSQPESHMSTSQQASLYADPNVNTMPQMSQGSHVDLSNAYPDAAHLRAQDSVHSAATVLAAAAAQQQQHNQQHQQHPQHQHPHPHQQAQQQQTQQTQHQQYYIPHTAAAAADGQFWYGASENWKEYLTQMTSLAGDAQGFPAMALMSLGQPGRPDLDGSWGFMNVYDYESNGTG</sequence>
<keyword evidence="6" id="KW-0804">Transcription</keyword>
<dbReference type="GO" id="GO:0043565">
    <property type="term" value="F:sequence-specific DNA binding"/>
    <property type="evidence" value="ECO:0007669"/>
    <property type="project" value="TreeGrafter"/>
</dbReference>
<dbReference type="EMBL" id="JAVHJO010000006">
    <property type="protein sequence ID" value="KAK6539268.1"/>
    <property type="molecule type" value="Genomic_DNA"/>
</dbReference>
<comment type="subcellular location">
    <subcellularLocation>
        <location evidence="1">Nucleus</location>
    </subcellularLocation>
</comment>
<dbReference type="CDD" id="cd12148">
    <property type="entry name" value="fungal_TF_MHR"/>
    <property type="match status" value="1"/>
</dbReference>
<dbReference type="CDD" id="cd00067">
    <property type="entry name" value="GAL4"/>
    <property type="match status" value="1"/>
</dbReference>
<evidence type="ECO:0000259" key="9">
    <source>
        <dbReference type="PROSITE" id="PS50048"/>
    </source>
</evidence>
<evidence type="ECO:0000256" key="8">
    <source>
        <dbReference type="SAM" id="MobiDB-lite"/>
    </source>
</evidence>
<dbReference type="Proteomes" id="UP001365542">
    <property type="component" value="Unassembled WGS sequence"/>
</dbReference>
<evidence type="ECO:0000256" key="3">
    <source>
        <dbReference type="ARBA" id="ARBA00022833"/>
    </source>
</evidence>